<feature type="domain" description="Ig-like" evidence="4">
    <location>
        <begin position="752"/>
        <end position="832"/>
    </location>
</feature>
<dbReference type="InterPro" id="IPR013783">
    <property type="entry name" value="Ig-like_fold"/>
</dbReference>
<keyword evidence="2" id="KW-0677">Repeat</keyword>
<feature type="domain" description="Ig-like" evidence="4">
    <location>
        <begin position="114"/>
        <end position="194"/>
    </location>
</feature>
<dbReference type="PROSITE" id="PS50835">
    <property type="entry name" value="IG_LIKE"/>
    <property type="match status" value="8"/>
</dbReference>
<dbReference type="PANTHER" id="PTHR13817:SF73">
    <property type="entry name" value="FIBRONECTIN TYPE-III DOMAIN-CONTAINING PROTEIN"/>
    <property type="match status" value="1"/>
</dbReference>
<dbReference type="SUPFAM" id="SSF48726">
    <property type="entry name" value="Immunoglobulin"/>
    <property type="match status" value="9"/>
</dbReference>
<keyword evidence="1" id="KW-0732">Signal</keyword>
<evidence type="ECO:0000313" key="5">
    <source>
        <dbReference type="EMBL" id="EEF59906.1"/>
    </source>
</evidence>
<dbReference type="Gene3D" id="2.60.40.10">
    <property type="entry name" value="Immunoglobulins"/>
    <property type="match status" value="11"/>
</dbReference>
<evidence type="ECO:0000256" key="2">
    <source>
        <dbReference type="ARBA" id="ARBA00022737"/>
    </source>
</evidence>
<dbReference type="RefSeq" id="WP_007416023.1">
    <property type="nucleotide sequence ID" value="NZ_ABOX02000022.1"/>
</dbReference>
<dbReference type="Gene3D" id="2.60.40.2810">
    <property type="match status" value="2"/>
</dbReference>
<evidence type="ECO:0000313" key="6">
    <source>
        <dbReference type="Proteomes" id="UP000003688"/>
    </source>
</evidence>
<dbReference type="SMART" id="SM00408">
    <property type="entry name" value="IGc2"/>
    <property type="match status" value="7"/>
</dbReference>
<dbReference type="NCBIfam" id="NF012211">
    <property type="entry name" value="tand_rpt_95"/>
    <property type="match status" value="2"/>
</dbReference>
<name>B9XJN0_PEDPL</name>
<dbReference type="Proteomes" id="UP000003688">
    <property type="component" value="Unassembled WGS sequence"/>
</dbReference>
<feature type="domain" description="Ig-like" evidence="4">
    <location>
        <begin position="663"/>
        <end position="743"/>
    </location>
</feature>
<evidence type="ECO:0000256" key="3">
    <source>
        <dbReference type="ARBA" id="ARBA00023157"/>
    </source>
</evidence>
<dbReference type="SMART" id="SM00409">
    <property type="entry name" value="IG"/>
    <property type="match status" value="9"/>
</dbReference>
<feature type="domain" description="Ig-like" evidence="4">
    <location>
        <begin position="836"/>
        <end position="917"/>
    </location>
</feature>
<comment type="caution">
    <text evidence="5">The sequence shown here is derived from an EMBL/GenBank/DDBJ whole genome shotgun (WGS) entry which is preliminary data.</text>
</comment>
<proteinExistence type="predicted"/>
<sequence length="1605" mass="165732">MVITNIAGSTISSNALLTVIGNTNVAPTIISQPTNQIVVNVGSNAIFRVTATGTAPLRYQWRFNNTNIAGATSSIYTRVNAQLTNAGNYSVVITNLAGSVISSNALLTVIGFAPTITSQPASQTVNAGTNVTFSVVATGTAPLRYQWRFNNTNIAGATASILTRLNVQTANSGNYSVVITNVVGTVLSSDALLTVISNTNIAPTVVFFSPTNNMDFGSTSDIGVYAQVSDVDGIVTNLDFFSGTNLLQTISGNLTNNGGLYGFTWTNVPPGVYSITAAATDDSGAVSTTAPLTFTVGGTLPTITSQPASQTVNAGTNVTFSVVATGTAPLSYQWRFNNTNIAGATSSIFSLSNVQTANAGNYSVVITNIAGITTSSSALLTVIGNPNFPPTVVFFSPTNNMNFGSTSDIGVYAQMSDVDGIVTNLDFFSGTNLLQSFSGSLTNNGGLYGFTWTNVPPGVYSITAAATDDSGAVSTTAPLTFTVGSTPPTITSQPVSQVVNAGTNVTFSVVATGTDPMSYQWLFNNTNIAGATSSIFSLSNVQTTDSGNYSVVITNIAGSTTSSNALLTIIENTNVAPTITSQPASQTVNAGTNVAFSVVATGTAPLHYQWRFNNTNIAGATSNILTRLNVQPTNSGNYSVVITNVAGGIISSNALLTVNAIAPTITSQPASQTVNAGTSVTFSVSATGTAPLRYQWRFNNTNIAGAISSVFTRLNVQTTNAGNYSVVITNLAGTVTSSNALLTVIANTNVAPAITTQPQNQTVAVGQSATFSVVATGTAPLLYQWRFNTTNIPGAQGSSLTLSNVQPSNAGNYSVVITNIAGKVTSSNALLTVIAPVLITAQPQSQAVTEGNAAAFTVSATASTPLQYQWLFNGSPIAGQTNSSLALPGVAAADAGLYSVSISSLLSSVTSSNATLTVTPAVCVPAPAGLVSWWPGEANARDLTDTNNGTLDGSLDFAPGKVGQAFVFNGTDADVKIPASADLNVGAGDGFSIDAWINPSDVTTQRPLVEWNSGSYGAHFWISVPVSSTGAGPGCLYANLSDTDGLDHTITSPAGTILPSTFQHVALTYDKTSGMAVLYVNGNIVAQQNLGTFTPSTTGDLWLGLRPAGDAAGTRFLGRMDEVDLFNRALSATEIQSMYNASFAGKCRTSPLVVTQPASQTVTAGDNATFTVEAAGTGSLHYQWQFAGADLSGATTTSLVISNAQPANAGDYSVLISSAIGSVTSSNATLIVNHAPVANPQSLAVNEDSSLFITLSATDEDADPLTYTVSTPAHGTLTGTAPNLVYQPAAGYYGPDAFTFHVNDGLLDSEDATITIDVRFVNHAPLAESQSVTVNEDSSVAITLTASDVENDPLTYFVLTAPAHGTLTGNGANLVYHPNANYFGPDTFTFKANDGQVDSGVATVTITVNPVNDAPVAVARIYPLFVLSTNDTDLIVIAPDGIQATVIFDGSLSTDIENDPLQFTWLDEGKTNILGQTMVATNTLSVGTNIVSLIVSDGTDMSTNTIQVQVITPAEAVSKLSAVLQEVDLGGTSKDPFLDALNDAQDALGMGQLDKGVSFLEKFEYKVSKQTSPVYTESVARLIYIANEIIQAVTPPSGNPQAIKH</sequence>
<feature type="domain" description="Ig-like" evidence="4">
    <location>
        <begin position="488"/>
        <end position="568"/>
    </location>
</feature>
<feature type="domain" description="Ig-like" evidence="4">
    <location>
        <begin position="577"/>
        <end position="657"/>
    </location>
</feature>
<dbReference type="Pfam" id="PF17963">
    <property type="entry name" value="Big_9"/>
    <property type="match status" value="2"/>
</dbReference>
<dbReference type="InterPro" id="IPR036179">
    <property type="entry name" value="Ig-like_dom_sf"/>
</dbReference>
<dbReference type="InterPro" id="IPR006558">
    <property type="entry name" value="LamG-like"/>
</dbReference>
<dbReference type="InterPro" id="IPR003598">
    <property type="entry name" value="Ig_sub2"/>
</dbReference>
<evidence type="ECO:0000256" key="1">
    <source>
        <dbReference type="ARBA" id="ARBA00022729"/>
    </source>
</evidence>
<dbReference type="EMBL" id="ABOX02000022">
    <property type="protein sequence ID" value="EEF59906.1"/>
    <property type="molecule type" value="Genomic_DNA"/>
</dbReference>
<dbReference type="Pfam" id="PF17957">
    <property type="entry name" value="Big_7"/>
    <property type="match status" value="2"/>
</dbReference>
<organism evidence="5 6">
    <name type="scientific">Pedosphaera parvula (strain Ellin514)</name>
    <dbReference type="NCBI Taxonomy" id="320771"/>
    <lineage>
        <taxon>Bacteria</taxon>
        <taxon>Pseudomonadati</taxon>
        <taxon>Verrucomicrobiota</taxon>
        <taxon>Pedosphaerae</taxon>
        <taxon>Pedosphaerales</taxon>
        <taxon>Pedosphaeraceae</taxon>
        <taxon>Pedosphaera</taxon>
    </lineage>
</organism>
<dbReference type="STRING" id="320771.Cflav_PD2710"/>
<feature type="domain" description="Ig-like" evidence="4">
    <location>
        <begin position="301"/>
        <end position="381"/>
    </location>
</feature>
<keyword evidence="6" id="KW-1185">Reference proteome</keyword>
<dbReference type="InterPro" id="IPR003599">
    <property type="entry name" value="Ig_sub"/>
</dbReference>
<dbReference type="OrthoDB" id="194339at2"/>
<dbReference type="Gene3D" id="2.60.120.200">
    <property type="match status" value="1"/>
</dbReference>
<dbReference type="SMART" id="SM00560">
    <property type="entry name" value="LamGL"/>
    <property type="match status" value="1"/>
</dbReference>
<gene>
    <name evidence="5" type="ORF">Cflav_PD2710</name>
</gene>
<reference evidence="5 6" key="1">
    <citation type="journal article" date="2011" name="J. Bacteriol.">
        <title>Genome sequence of 'Pedosphaera parvula' Ellin514, an aerobic Verrucomicrobial isolate from pasture soil.</title>
        <authorList>
            <person name="Kant R."/>
            <person name="van Passel M.W."/>
            <person name="Sangwan P."/>
            <person name="Palva A."/>
            <person name="Lucas S."/>
            <person name="Copeland A."/>
            <person name="Lapidus A."/>
            <person name="Glavina Del Rio T."/>
            <person name="Dalin E."/>
            <person name="Tice H."/>
            <person name="Bruce D."/>
            <person name="Goodwin L."/>
            <person name="Pitluck S."/>
            <person name="Chertkov O."/>
            <person name="Larimer F.W."/>
            <person name="Land M.L."/>
            <person name="Hauser L."/>
            <person name="Brettin T.S."/>
            <person name="Detter J.C."/>
            <person name="Han S."/>
            <person name="de Vos W.M."/>
            <person name="Janssen P.H."/>
            <person name="Smidt H."/>
        </authorList>
    </citation>
    <scope>NUCLEOTIDE SEQUENCE [LARGE SCALE GENOMIC DNA]</scope>
    <source>
        <strain evidence="5 6">Ellin514</strain>
    </source>
</reference>
<evidence type="ECO:0000259" key="4">
    <source>
        <dbReference type="PROSITE" id="PS50835"/>
    </source>
</evidence>
<dbReference type="Pfam" id="PF13385">
    <property type="entry name" value="Laminin_G_3"/>
    <property type="match status" value="1"/>
</dbReference>
<dbReference type="InterPro" id="IPR050964">
    <property type="entry name" value="Striated_Muscle_Regulatory"/>
</dbReference>
<dbReference type="Pfam" id="PF13927">
    <property type="entry name" value="Ig_3"/>
    <property type="match status" value="9"/>
</dbReference>
<dbReference type="SUPFAM" id="SSF49899">
    <property type="entry name" value="Concanavalin A-like lectins/glucanases"/>
    <property type="match status" value="1"/>
</dbReference>
<dbReference type="PANTHER" id="PTHR13817">
    <property type="entry name" value="TITIN"/>
    <property type="match status" value="1"/>
</dbReference>
<keyword evidence="3" id="KW-1015">Disulfide bond</keyword>
<feature type="domain" description="Ig-like" evidence="4">
    <location>
        <begin position="1151"/>
        <end position="1231"/>
    </location>
</feature>
<protein>
    <submittedName>
        <fullName evidence="5">Immunoglobulin I-set domain protein</fullName>
    </submittedName>
</protein>
<accession>B9XJN0</accession>
<dbReference type="InterPro" id="IPR013320">
    <property type="entry name" value="ConA-like_dom_sf"/>
</dbReference>
<dbReference type="InterPro" id="IPR007110">
    <property type="entry name" value="Ig-like_dom"/>
</dbReference>